<feature type="domain" description="HTH marR-type" evidence="1">
    <location>
        <begin position="12"/>
        <end position="149"/>
    </location>
</feature>
<dbReference type="SMART" id="SM00347">
    <property type="entry name" value="HTH_MARR"/>
    <property type="match status" value="1"/>
</dbReference>
<accession>A0A1M4U4E6</accession>
<dbReference type="GO" id="GO:0006950">
    <property type="term" value="P:response to stress"/>
    <property type="evidence" value="ECO:0007669"/>
    <property type="project" value="TreeGrafter"/>
</dbReference>
<dbReference type="InterPro" id="IPR039422">
    <property type="entry name" value="MarR/SlyA-like"/>
</dbReference>
<dbReference type="PANTHER" id="PTHR33164">
    <property type="entry name" value="TRANSCRIPTIONAL REGULATOR, MARR FAMILY"/>
    <property type="match status" value="1"/>
</dbReference>
<dbReference type="GO" id="GO:0003700">
    <property type="term" value="F:DNA-binding transcription factor activity"/>
    <property type="evidence" value="ECO:0007669"/>
    <property type="project" value="InterPro"/>
</dbReference>
<dbReference type="Proteomes" id="UP000184196">
    <property type="component" value="Unassembled WGS sequence"/>
</dbReference>
<dbReference type="Pfam" id="PF01047">
    <property type="entry name" value="MarR"/>
    <property type="match status" value="1"/>
</dbReference>
<evidence type="ECO:0000313" key="3">
    <source>
        <dbReference type="Proteomes" id="UP000184196"/>
    </source>
</evidence>
<dbReference type="PROSITE" id="PS50995">
    <property type="entry name" value="HTH_MARR_2"/>
    <property type="match status" value="1"/>
</dbReference>
<name>A0A1M4U4E6_9FIRM</name>
<keyword evidence="3" id="KW-1185">Reference proteome</keyword>
<dbReference type="InterPro" id="IPR036388">
    <property type="entry name" value="WH-like_DNA-bd_sf"/>
</dbReference>
<dbReference type="InterPro" id="IPR000835">
    <property type="entry name" value="HTH_MarR-typ"/>
</dbReference>
<evidence type="ECO:0000259" key="1">
    <source>
        <dbReference type="PROSITE" id="PS50995"/>
    </source>
</evidence>
<dbReference type="SUPFAM" id="SSF46785">
    <property type="entry name" value="Winged helix' DNA-binding domain"/>
    <property type="match status" value="1"/>
</dbReference>
<dbReference type="AlphaFoldDB" id="A0A1M4U4E6"/>
<dbReference type="PANTHER" id="PTHR33164:SF43">
    <property type="entry name" value="HTH-TYPE TRANSCRIPTIONAL REPRESSOR YETL"/>
    <property type="match status" value="1"/>
</dbReference>
<gene>
    <name evidence="2" type="ORF">SAMN02745218_00396</name>
</gene>
<protein>
    <submittedName>
        <fullName evidence="2">Transcriptional regulator, MarR family</fullName>
    </submittedName>
</protein>
<dbReference type="EMBL" id="FQUW01000006">
    <property type="protein sequence ID" value="SHE51490.1"/>
    <property type="molecule type" value="Genomic_DNA"/>
</dbReference>
<dbReference type="Gene3D" id="1.10.10.10">
    <property type="entry name" value="Winged helix-like DNA-binding domain superfamily/Winged helix DNA-binding domain"/>
    <property type="match status" value="1"/>
</dbReference>
<dbReference type="PRINTS" id="PR00598">
    <property type="entry name" value="HTHMARR"/>
</dbReference>
<reference evidence="3" key="1">
    <citation type="submission" date="2016-11" db="EMBL/GenBank/DDBJ databases">
        <authorList>
            <person name="Varghese N."/>
            <person name="Submissions S."/>
        </authorList>
    </citation>
    <scope>NUCLEOTIDE SEQUENCE [LARGE SCALE GENOMIC DNA]</scope>
    <source>
        <strain evidence="3">DSM 11792</strain>
    </source>
</reference>
<sequence>MPPENNQIQGEGYLAVRTVIELTRTMDLLEDLLARHLAHFNLSQPKFNALMELYYAGEEGLPLSELGERMLVSRANITGLIDRLQRDGLVVRAVDPKDRRVIRAQLTPRAVQLIHGVLPLHMNLLKQATASLNPEEKETLIRLLTKLQEGLEKL</sequence>
<proteinExistence type="predicted"/>
<evidence type="ECO:0000313" key="2">
    <source>
        <dbReference type="EMBL" id="SHE51490.1"/>
    </source>
</evidence>
<organism evidence="2 3">
    <name type="scientific">Desulfofundulus australicus DSM 11792</name>
    <dbReference type="NCBI Taxonomy" id="1121425"/>
    <lineage>
        <taxon>Bacteria</taxon>
        <taxon>Bacillati</taxon>
        <taxon>Bacillota</taxon>
        <taxon>Clostridia</taxon>
        <taxon>Eubacteriales</taxon>
        <taxon>Peptococcaceae</taxon>
        <taxon>Desulfofundulus</taxon>
    </lineage>
</organism>
<dbReference type="InterPro" id="IPR036390">
    <property type="entry name" value="WH_DNA-bd_sf"/>
</dbReference>
<dbReference type="RefSeq" id="WP_242655802.1">
    <property type="nucleotide sequence ID" value="NZ_FQUW01000006.1"/>
</dbReference>